<organism evidence="4 5">
    <name type="scientific">Priestia megaterium (strain WSH-002)</name>
    <name type="common">Bacillus megaterium</name>
    <dbReference type="NCBI Taxonomy" id="1006007"/>
    <lineage>
        <taxon>Bacteria</taxon>
        <taxon>Bacillati</taxon>
        <taxon>Bacillota</taxon>
        <taxon>Bacilli</taxon>
        <taxon>Bacillales</taxon>
        <taxon>Bacillaceae</taxon>
        <taxon>Priestia</taxon>
    </lineage>
</organism>
<dbReference type="PRINTS" id="PR00455">
    <property type="entry name" value="HTHTETR"/>
</dbReference>
<dbReference type="SUPFAM" id="SSF48498">
    <property type="entry name" value="Tetracyclin repressor-like, C-terminal domain"/>
    <property type="match status" value="1"/>
</dbReference>
<reference evidence="4 5" key="1">
    <citation type="journal article" date="2011" name="J. Bacteriol.">
        <title>Complete genome sequence of the industrial strain Bacillus megaterium WSH-002.</title>
        <authorList>
            <person name="Liu L."/>
            <person name="Li Y."/>
            <person name="Zhang J."/>
            <person name="Zou W."/>
            <person name="Zhou Z."/>
            <person name="Liu J."/>
            <person name="Li X."/>
            <person name="Wang L."/>
            <person name="Chen J."/>
        </authorList>
    </citation>
    <scope>NUCLEOTIDE SEQUENCE [LARGE SCALE GENOMIC DNA]</scope>
    <source>
        <strain evidence="4 5">WSH-002</strain>
    </source>
</reference>
<evidence type="ECO:0000256" key="1">
    <source>
        <dbReference type="ARBA" id="ARBA00023125"/>
    </source>
</evidence>
<dbReference type="SUPFAM" id="SSF46689">
    <property type="entry name" value="Homeodomain-like"/>
    <property type="match status" value="1"/>
</dbReference>
<name>A0A8D4BJF6_PRIMW</name>
<evidence type="ECO:0000313" key="4">
    <source>
        <dbReference type="EMBL" id="AEN88826.1"/>
    </source>
</evidence>
<sequence>MKRGDKVETTPTKQKAIFSASLLLFAERGFDATTMPMIAENAKVGAGTIYRYFKNKESLVNELFQQHVNEFLQCIESGLANEREGYRDGFHHIFEGMVTFTKNHPRALGFIKTHSQGAFLTEESRLAYQKLVEFVCTFFREGQKQGVIRNLPENALIAILFGSFMEVYEMIENDYLSLTDELLAGIEESLWAALSRQS</sequence>
<dbReference type="InterPro" id="IPR009057">
    <property type="entry name" value="Homeodomain-like_sf"/>
</dbReference>
<dbReference type="InterPro" id="IPR032551">
    <property type="entry name" value="BscR_C"/>
</dbReference>
<evidence type="ECO:0000313" key="5">
    <source>
        <dbReference type="Proteomes" id="UP000001283"/>
    </source>
</evidence>
<evidence type="ECO:0000256" key="2">
    <source>
        <dbReference type="PROSITE-ProRule" id="PRU00335"/>
    </source>
</evidence>
<feature type="domain" description="HTH tetR-type" evidence="3">
    <location>
        <begin position="11"/>
        <end position="71"/>
    </location>
</feature>
<dbReference type="AlphaFoldDB" id="A0A8D4BJF6"/>
<evidence type="ECO:0000259" key="3">
    <source>
        <dbReference type="PROSITE" id="PS50977"/>
    </source>
</evidence>
<dbReference type="Pfam" id="PF00440">
    <property type="entry name" value="TetR_N"/>
    <property type="match status" value="1"/>
</dbReference>
<dbReference type="Gene3D" id="1.10.357.10">
    <property type="entry name" value="Tetracycline Repressor, domain 2"/>
    <property type="match status" value="1"/>
</dbReference>
<keyword evidence="1 2" id="KW-0238">DNA-binding</keyword>
<proteinExistence type="predicted"/>
<dbReference type="InterPro" id="IPR001647">
    <property type="entry name" value="HTH_TetR"/>
</dbReference>
<protein>
    <submittedName>
        <fullName evidence="4">HTH-type transcriptional repressor Bm3R1</fullName>
    </submittedName>
</protein>
<gene>
    <name evidence="4" type="primary">yrhI</name>
    <name evidence="4" type="ORF">BMWSH_1944</name>
</gene>
<feature type="DNA-binding region" description="H-T-H motif" evidence="2">
    <location>
        <begin position="34"/>
        <end position="53"/>
    </location>
</feature>
<dbReference type="PANTHER" id="PTHR30055">
    <property type="entry name" value="HTH-TYPE TRANSCRIPTIONAL REGULATOR RUTR"/>
    <property type="match status" value="1"/>
</dbReference>
<dbReference type="PANTHER" id="PTHR30055:SF207">
    <property type="entry name" value="HTH-TYPE TRANSCRIPTIONAL REPRESSOR FATR"/>
    <property type="match status" value="1"/>
</dbReference>
<dbReference type="GO" id="GO:0003700">
    <property type="term" value="F:DNA-binding transcription factor activity"/>
    <property type="evidence" value="ECO:0007669"/>
    <property type="project" value="TreeGrafter"/>
</dbReference>
<dbReference type="GO" id="GO:0000976">
    <property type="term" value="F:transcription cis-regulatory region binding"/>
    <property type="evidence" value="ECO:0007669"/>
    <property type="project" value="TreeGrafter"/>
</dbReference>
<dbReference type="EMBL" id="CP003017">
    <property type="protein sequence ID" value="AEN88826.1"/>
    <property type="molecule type" value="Genomic_DNA"/>
</dbReference>
<dbReference type="KEGG" id="bmh:BMWSH_1944"/>
<dbReference type="Pfam" id="PF16295">
    <property type="entry name" value="TetR_C_10"/>
    <property type="match status" value="1"/>
</dbReference>
<dbReference type="PROSITE" id="PS01081">
    <property type="entry name" value="HTH_TETR_1"/>
    <property type="match status" value="1"/>
</dbReference>
<dbReference type="PROSITE" id="PS50977">
    <property type="entry name" value="HTH_TETR_2"/>
    <property type="match status" value="1"/>
</dbReference>
<dbReference type="InterPro" id="IPR036271">
    <property type="entry name" value="Tet_transcr_reg_TetR-rel_C_sf"/>
</dbReference>
<dbReference type="InterPro" id="IPR050109">
    <property type="entry name" value="HTH-type_TetR-like_transc_reg"/>
</dbReference>
<dbReference type="InterPro" id="IPR023772">
    <property type="entry name" value="DNA-bd_HTH_TetR-type_CS"/>
</dbReference>
<accession>A0A8D4BJF6</accession>
<dbReference type="Proteomes" id="UP000001283">
    <property type="component" value="Chromosome"/>
</dbReference>